<proteinExistence type="predicted"/>
<dbReference type="AlphaFoldDB" id="A0A075TFA1"/>
<evidence type="ECO:0000313" key="1">
    <source>
        <dbReference type="EMBL" id="AIG56535.1"/>
    </source>
</evidence>
<gene>
    <name evidence="2" type="primary">P019</name>
</gene>
<evidence type="ECO:0000313" key="2">
    <source>
        <dbReference type="EMBL" id="AIG56619.1"/>
    </source>
</evidence>
<organism evidence="2">
    <name type="scientific">Proteus mirabilis</name>
    <dbReference type="NCBI Taxonomy" id="584"/>
    <lineage>
        <taxon>Bacteria</taxon>
        <taxon>Pseudomonadati</taxon>
        <taxon>Pseudomonadota</taxon>
        <taxon>Gammaproteobacteria</taxon>
        <taxon>Enterobacterales</taxon>
        <taxon>Morganellaceae</taxon>
        <taxon>Proteus</taxon>
    </lineage>
</organism>
<dbReference type="EMBL" id="KJ439039">
    <property type="protein sequence ID" value="AIG56619.1"/>
    <property type="molecule type" value="Genomic_DNA"/>
</dbReference>
<name>A0A075TFA1_PROMI</name>
<sequence length="123" mass="13955">MLRPTLGISPRHRADKPMPTVISYERYCYGANYSFHWLVCPDGTNCQQIRLVLSCHSLERKREARQPPKAVLFAHIRARGESLEPLRHKASVGGYTPVSVYAYGDRDGVEHRVSRKSSTRSDG</sequence>
<accession>A0A075TFA1</accession>
<reference evidence="2" key="1">
    <citation type="journal article" date="2014" name="J. Antimicrob. Chemother.">
        <title>Proteus genomic island 1 (PGI1), a new resistance genomic island from two Proteus mirabilis French clinical isolates.</title>
        <authorList>
            <person name="Siebor E."/>
            <person name="Neuwirth C."/>
        </authorList>
    </citation>
    <scope>NUCLEOTIDE SEQUENCE</scope>
    <source>
        <strain evidence="1">PmCHA</strain>
        <strain evidence="2">PmCHE</strain>
    </source>
</reference>
<protein>
    <submittedName>
        <fullName evidence="2">p019</fullName>
    </submittedName>
</protein>
<dbReference type="EMBL" id="KJ411925">
    <property type="protein sequence ID" value="AIG56535.1"/>
    <property type="molecule type" value="Genomic_DNA"/>
</dbReference>